<evidence type="ECO:0000256" key="11">
    <source>
        <dbReference type="ARBA" id="ARBA00038002"/>
    </source>
</evidence>
<dbReference type="PROSITE" id="PS51194">
    <property type="entry name" value="HELICASE_CTER"/>
    <property type="match status" value="1"/>
</dbReference>
<keyword evidence="6 13" id="KW-0347">Helicase</keyword>
<gene>
    <name evidence="19" type="primary">TPHA0D00770</name>
    <name evidence="19" type="ordered locus">TPHA_0D00770</name>
</gene>
<evidence type="ECO:0000256" key="3">
    <source>
        <dbReference type="ARBA" id="ARBA00022552"/>
    </source>
</evidence>
<keyword evidence="9 15" id="KW-0175">Coiled coil</keyword>
<dbReference type="GO" id="GO:0005654">
    <property type="term" value="C:nucleoplasm"/>
    <property type="evidence" value="ECO:0007669"/>
    <property type="project" value="EnsemblFungi"/>
</dbReference>
<protein>
    <recommendedName>
        <fullName evidence="14">ATP-dependent RNA helicase</fullName>
        <ecNumber evidence="14">3.6.4.13</ecNumber>
    </recommendedName>
</protein>
<comment type="subcellular location">
    <subcellularLocation>
        <location evidence="1">Nucleus</location>
        <location evidence="1">Nucleolus</location>
    </subcellularLocation>
</comment>
<keyword evidence="4 13" id="KW-0547">Nucleotide-binding</keyword>
<evidence type="ECO:0000256" key="14">
    <source>
        <dbReference type="RuleBase" id="RU365068"/>
    </source>
</evidence>
<dbReference type="HOGENOM" id="CLU_003041_26_4_1"/>
<evidence type="ECO:0000256" key="2">
    <source>
        <dbReference type="ARBA" id="ARBA00022517"/>
    </source>
</evidence>
<keyword evidence="10" id="KW-0539">Nucleus</keyword>
<keyword evidence="5 13" id="KW-0378">Hydrolase</keyword>
<evidence type="ECO:0000259" key="18">
    <source>
        <dbReference type="PROSITE" id="PS51195"/>
    </source>
</evidence>
<evidence type="ECO:0000259" key="16">
    <source>
        <dbReference type="PROSITE" id="PS51192"/>
    </source>
</evidence>
<dbReference type="PROSITE" id="PS00039">
    <property type="entry name" value="DEAD_ATP_HELICASE"/>
    <property type="match status" value="1"/>
</dbReference>
<evidence type="ECO:0000256" key="13">
    <source>
        <dbReference type="RuleBase" id="RU000492"/>
    </source>
</evidence>
<keyword evidence="3" id="KW-0698">rRNA processing</keyword>
<dbReference type="InterPro" id="IPR025313">
    <property type="entry name" value="SPB4-like_CTE"/>
</dbReference>
<dbReference type="Pfam" id="PF23681">
    <property type="entry name" value="CTT_SPB4"/>
    <property type="match status" value="1"/>
</dbReference>
<dbReference type="CDD" id="cd18787">
    <property type="entry name" value="SF2_C_DEAD"/>
    <property type="match status" value="1"/>
</dbReference>
<dbReference type="InterPro" id="IPR014014">
    <property type="entry name" value="RNA_helicase_DEAD_Q_motif"/>
</dbReference>
<dbReference type="GO" id="GO:0003723">
    <property type="term" value="F:RNA binding"/>
    <property type="evidence" value="ECO:0007669"/>
    <property type="project" value="UniProtKB-UniRule"/>
</dbReference>
<dbReference type="SUPFAM" id="SSF52540">
    <property type="entry name" value="P-loop containing nucleoside triphosphate hydrolases"/>
    <property type="match status" value="1"/>
</dbReference>
<dbReference type="SMART" id="SM01178">
    <property type="entry name" value="DUF4217"/>
    <property type="match status" value="1"/>
</dbReference>
<dbReference type="Pfam" id="PF00270">
    <property type="entry name" value="DEAD"/>
    <property type="match status" value="1"/>
</dbReference>
<dbReference type="PROSITE" id="PS51195">
    <property type="entry name" value="Q_MOTIF"/>
    <property type="match status" value="1"/>
</dbReference>
<dbReference type="RefSeq" id="XP_003685154.1">
    <property type="nucleotide sequence ID" value="XM_003685106.1"/>
</dbReference>
<dbReference type="PROSITE" id="PS51192">
    <property type="entry name" value="HELICASE_ATP_BIND_1"/>
    <property type="match status" value="1"/>
</dbReference>
<evidence type="ECO:0000256" key="7">
    <source>
        <dbReference type="ARBA" id="ARBA00022840"/>
    </source>
</evidence>
<evidence type="ECO:0000256" key="8">
    <source>
        <dbReference type="ARBA" id="ARBA00022884"/>
    </source>
</evidence>
<sequence length="605" mass="69421">MSKSLLWDNLDYQLQPWIRTAVDVMGFDEMTPVQASTIPLFARNKDVVVDSITGSGKTVSFVIPILEKIIIEEANSSKLKKGHFHSLIISPTRELAKQIQSVIESFLTHYPEDLYPIKSQLIVGTNTNTVRDNVSEFLDNRPQILVGTPGRIFEFLKSSGIKSKSCSMVILDEADRLLDVSFLKDIENIMQILPKQRRTGLFSATINSAGSNIFKIGLRNPVKVTVNSKILAPVTLSLNYAITEPEKKFQLFLSVLNNYKFKKCIAYFPTCISVQYYYSFIQHLVEKKIVNEDLQIFSLHGKLQTSSRMKTLETFTETLSNAVLITTDVAARGIDIPDVDLVIQLDPPTDADIFLHRCGRTGRANKIGKAITFLNKGREEDYVSFMEVKNVKLELIELDVQGIPEDFNKIFMDWILEDRARFDHALRSYVAYIRHYSNHSASSIFRFQSFDFVGLCRMYGLFRMPRMPEITKNFKDDVENPKVFSNGWLIDPPIDLDLFKYSDSKQEKKRLAELKAIKDVHDKKRLKFLLKKKNESWSNKTETKESKLERRAKMEIKRKAIEAELAKNDSENSDEEIEDWKQVVLQRKKKQKSSASGMQGSFDDL</sequence>
<evidence type="ECO:0000256" key="4">
    <source>
        <dbReference type="ARBA" id="ARBA00022741"/>
    </source>
</evidence>
<proteinExistence type="inferred from homology"/>
<evidence type="ECO:0000256" key="5">
    <source>
        <dbReference type="ARBA" id="ARBA00022801"/>
    </source>
</evidence>
<dbReference type="GO" id="GO:1902626">
    <property type="term" value="P:assembly of large subunit precursor of preribosome"/>
    <property type="evidence" value="ECO:0007669"/>
    <property type="project" value="EnsemblFungi"/>
</dbReference>
<dbReference type="InterPro" id="IPR027417">
    <property type="entry name" value="P-loop_NTPase"/>
</dbReference>
<keyword evidence="20" id="KW-1185">Reference proteome</keyword>
<dbReference type="AlphaFoldDB" id="G8BS99"/>
<feature type="domain" description="Helicase ATP-binding" evidence="16">
    <location>
        <begin position="38"/>
        <end position="224"/>
    </location>
</feature>
<dbReference type="InterPro" id="IPR014001">
    <property type="entry name" value="Helicase_ATP-bd"/>
</dbReference>
<keyword evidence="7 13" id="KW-0067">ATP-binding</keyword>
<evidence type="ECO:0000259" key="17">
    <source>
        <dbReference type="PROSITE" id="PS51194"/>
    </source>
</evidence>
<dbReference type="GO" id="GO:0030687">
    <property type="term" value="C:preribosome, large subunit precursor"/>
    <property type="evidence" value="ECO:0007669"/>
    <property type="project" value="EnsemblFungi"/>
</dbReference>
<evidence type="ECO:0000313" key="19">
    <source>
        <dbReference type="EMBL" id="CCE62720.1"/>
    </source>
</evidence>
<dbReference type="GO" id="GO:0005730">
    <property type="term" value="C:nucleolus"/>
    <property type="evidence" value="ECO:0007669"/>
    <property type="project" value="UniProtKB-SubCell"/>
</dbReference>
<dbReference type="Gene3D" id="3.40.50.300">
    <property type="entry name" value="P-loop containing nucleotide triphosphate hydrolases"/>
    <property type="match status" value="2"/>
</dbReference>
<dbReference type="EC" id="3.6.4.13" evidence="14"/>
<feature type="domain" description="Helicase C-terminal" evidence="17">
    <location>
        <begin position="248"/>
        <end position="411"/>
    </location>
</feature>
<evidence type="ECO:0000256" key="10">
    <source>
        <dbReference type="ARBA" id="ARBA00023242"/>
    </source>
</evidence>
<dbReference type="GO" id="GO:0005524">
    <property type="term" value="F:ATP binding"/>
    <property type="evidence" value="ECO:0007669"/>
    <property type="project" value="UniProtKB-UniRule"/>
</dbReference>
<dbReference type="OrthoDB" id="7396459at2759"/>
<dbReference type="PANTHER" id="PTHR24031">
    <property type="entry name" value="RNA HELICASE"/>
    <property type="match status" value="1"/>
</dbReference>
<dbReference type="InterPro" id="IPR000629">
    <property type="entry name" value="RNA-helicase_DEAD-box_CS"/>
</dbReference>
<dbReference type="InterPro" id="IPR011545">
    <property type="entry name" value="DEAD/DEAH_box_helicase_dom"/>
</dbReference>
<dbReference type="GO" id="GO:0000470">
    <property type="term" value="P:maturation of LSU-rRNA"/>
    <property type="evidence" value="ECO:0007669"/>
    <property type="project" value="EnsemblFungi"/>
</dbReference>
<dbReference type="GO" id="GO:0003724">
    <property type="term" value="F:RNA helicase activity"/>
    <property type="evidence" value="ECO:0007669"/>
    <property type="project" value="UniProtKB-EC"/>
</dbReference>
<keyword evidence="2" id="KW-0690">Ribosome biogenesis</keyword>
<dbReference type="InterPro" id="IPR001650">
    <property type="entry name" value="Helicase_C-like"/>
</dbReference>
<dbReference type="eggNOG" id="KOG0345">
    <property type="taxonomic scope" value="Eukaryota"/>
</dbReference>
<evidence type="ECO:0000256" key="6">
    <source>
        <dbReference type="ARBA" id="ARBA00022806"/>
    </source>
</evidence>
<comment type="catalytic activity">
    <reaction evidence="14">
        <text>ATP + H2O = ADP + phosphate + H(+)</text>
        <dbReference type="Rhea" id="RHEA:13065"/>
        <dbReference type="ChEBI" id="CHEBI:15377"/>
        <dbReference type="ChEBI" id="CHEBI:15378"/>
        <dbReference type="ChEBI" id="CHEBI:30616"/>
        <dbReference type="ChEBI" id="CHEBI:43474"/>
        <dbReference type="ChEBI" id="CHEBI:456216"/>
        <dbReference type="EC" id="3.6.4.13"/>
    </reaction>
</comment>
<evidence type="ECO:0000256" key="9">
    <source>
        <dbReference type="ARBA" id="ARBA00023054"/>
    </source>
</evidence>
<comment type="function">
    <text evidence="14">RNA helicase.</text>
</comment>
<evidence type="ECO:0000313" key="20">
    <source>
        <dbReference type="Proteomes" id="UP000005666"/>
    </source>
</evidence>
<dbReference type="GO" id="GO:0016887">
    <property type="term" value="F:ATP hydrolysis activity"/>
    <property type="evidence" value="ECO:0007669"/>
    <property type="project" value="RHEA"/>
</dbReference>
<evidence type="ECO:0000256" key="15">
    <source>
        <dbReference type="SAM" id="Coils"/>
    </source>
</evidence>
<dbReference type="OMA" id="AYKEHEC"/>
<dbReference type="GO" id="GO:0030686">
    <property type="term" value="C:90S preribosome"/>
    <property type="evidence" value="ECO:0007669"/>
    <property type="project" value="EnsemblFungi"/>
</dbReference>
<dbReference type="GeneID" id="11530990"/>
<feature type="coiled-coil region" evidence="15">
    <location>
        <begin position="544"/>
        <end position="583"/>
    </location>
</feature>
<dbReference type="CDD" id="cd17960">
    <property type="entry name" value="DEADc_DDX55"/>
    <property type="match status" value="1"/>
</dbReference>
<dbReference type="EMBL" id="HE612859">
    <property type="protein sequence ID" value="CCE62720.1"/>
    <property type="molecule type" value="Genomic_DNA"/>
</dbReference>
<dbReference type="STRING" id="1071381.G8BS99"/>
<comment type="similarity">
    <text evidence="11">Belongs to the DEAD box helicase family. DDX55/SPB4 subfamily.</text>
</comment>
<feature type="domain" description="DEAD-box RNA helicase Q" evidence="18">
    <location>
        <begin position="7"/>
        <end position="35"/>
    </location>
</feature>
<name>G8BS99_TETPH</name>
<accession>G8BS99</accession>
<reference evidence="19 20" key="1">
    <citation type="journal article" date="2011" name="Proc. Natl. Acad. Sci. U.S.A.">
        <title>Evolutionary erosion of yeast sex chromosomes by mating-type switching accidents.</title>
        <authorList>
            <person name="Gordon J.L."/>
            <person name="Armisen D."/>
            <person name="Proux-Wera E."/>
            <person name="Oheigeartaigh S.S."/>
            <person name="Byrne K.P."/>
            <person name="Wolfe K.H."/>
        </authorList>
    </citation>
    <scope>NUCLEOTIDE SEQUENCE [LARGE SCALE GENOMIC DNA]</scope>
    <source>
        <strain evidence="20">ATCC 24235 / CBS 4417 / NBRC 1672 / NRRL Y-8282 / UCD 70-5</strain>
    </source>
</reference>
<keyword evidence="8 14" id="KW-0694">RNA-binding</keyword>
<organism evidence="19 20">
    <name type="scientific">Tetrapisispora phaffii (strain ATCC 24235 / CBS 4417 / NBRC 1672 / NRRL Y-8282 / UCD 70-5)</name>
    <name type="common">Yeast</name>
    <name type="synonym">Fabospora phaffii</name>
    <dbReference type="NCBI Taxonomy" id="1071381"/>
    <lineage>
        <taxon>Eukaryota</taxon>
        <taxon>Fungi</taxon>
        <taxon>Dikarya</taxon>
        <taxon>Ascomycota</taxon>
        <taxon>Saccharomycotina</taxon>
        <taxon>Saccharomycetes</taxon>
        <taxon>Saccharomycetales</taxon>
        <taxon>Saccharomycetaceae</taxon>
        <taxon>Tetrapisispora</taxon>
    </lineage>
</organism>
<dbReference type="Proteomes" id="UP000005666">
    <property type="component" value="Chromosome 4"/>
</dbReference>
<evidence type="ECO:0000256" key="1">
    <source>
        <dbReference type="ARBA" id="ARBA00004604"/>
    </source>
</evidence>
<evidence type="ECO:0000256" key="12">
    <source>
        <dbReference type="PROSITE-ProRule" id="PRU00552"/>
    </source>
</evidence>
<dbReference type="SMART" id="SM00490">
    <property type="entry name" value="HELICc"/>
    <property type="match status" value="1"/>
</dbReference>
<dbReference type="InterPro" id="IPR056330">
    <property type="entry name" value="CTT_SPB4"/>
</dbReference>
<feature type="short sequence motif" description="Q motif" evidence="12">
    <location>
        <begin position="7"/>
        <end position="35"/>
    </location>
</feature>
<dbReference type="SMART" id="SM00487">
    <property type="entry name" value="DEXDc"/>
    <property type="match status" value="1"/>
</dbReference>
<dbReference type="KEGG" id="tpf:TPHA_0D00770"/>
<dbReference type="Pfam" id="PF13959">
    <property type="entry name" value="CTE_SPB4"/>
    <property type="match status" value="1"/>
</dbReference>
<comment type="domain">
    <text evidence="14">The Q motif is unique to and characteristic of the DEAD box family of RNA helicases and controls ATP binding and hydrolysis.</text>
</comment>
<dbReference type="Pfam" id="PF00271">
    <property type="entry name" value="Helicase_C"/>
    <property type="match status" value="1"/>
</dbReference>